<evidence type="ECO:0000256" key="7">
    <source>
        <dbReference type="SAM" id="Phobius"/>
    </source>
</evidence>
<proteinExistence type="inferred from homology"/>
<dbReference type="AlphaFoldDB" id="A0A366JSD3"/>
<keyword evidence="4 7" id="KW-0812">Transmembrane</keyword>
<organism evidence="8 9">
    <name type="scientific">Cytobacillus firmus</name>
    <name type="common">Bacillus firmus</name>
    <dbReference type="NCBI Taxonomy" id="1399"/>
    <lineage>
        <taxon>Bacteria</taxon>
        <taxon>Bacillati</taxon>
        <taxon>Bacillota</taxon>
        <taxon>Bacilli</taxon>
        <taxon>Bacillales</taxon>
        <taxon>Bacillaceae</taxon>
        <taxon>Cytobacillus</taxon>
    </lineage>
</organism>
<keyword evidence="9" id="KW-1185">Reference proteome</keyword>
<evidence type="ECO:0000256" key="3">
    <source>
        <dbReference type="ARBA" id="ARBA00022475"/>
    </source>
</evidence>
<dbReference type="GO" id="GO:0005886">
    <property type="term" value="C:plasma membrane"/>
    <property type="evidence" value="ECO:0007669"/>
    <property type="project" value="UniProtKB-SubCell"/>
</dbReference>
<sequence length="220" mass="23885">MTAPSTCFFGMQAEKGHGLSKQLVRGCEHMKQKEIFIAFFRSGILGFGGGPSAIPLVHKEVVDTFKFMDSDEFGDILALANALPGPINTKMAGYIGYRVGGFLGMLNALIATMVPTIILMIVLLTALNNLKDQPWVAGMTKAVVPVVAVMLATLTWDFIKKSTKSSLGWVWTFLFVAASLVLIEFVNIHPGIIIFIALVTALLKKDAAEKNEAKKERNPA</sequence>
<evidence type="ECO:0000256" key="1">
    <source>
        <dbReference type="ARBA" id="ARBA00004651"/>
    </source>
</evidence>
<keyword evidence="3" id="KW-1003">Cell membrane</keyword>
<protein>
    <submittedName>
        <fullName evidence="8">Chromate transporter</fullName>
    </submittedName>
</protein>
<dbReference type="GO" id="GO:0015109">
    <property type="term" value="F:chromate transmembrane transporter activity"/>
    <property type="evidence" value="ECO:0007669"/>
    <property type="project" value="InterPro"/>
</dbReference>
<dbReference type="InterPro" id="IPR003370">
    <property type="entry name" value="Chromate_transpt"/>
</dbReference>
<comment type="caution">
    <text evidence="8">The sequence shown here is derived from an EMBL/GenBank/DDBJ whole genome shotgun (WGS) entry which is preliminary data.</text>
</comment>
<gene>
    <name evidence="8" type="ORF">DFO70_108280</name>
</gene>
<feature type="transmembrane region" description="Helical" evidence="7">
    <location>
        <begin position="135"/>
        <end position="154"/>
    </location>
</feature>
<comment type="subcellular location">
    <subcellularLocation>
        <location evidence="1">Cell membrane</location>
        <topology evidence="1">Multi-pass membrane protein</topology>
    </subcellularLocation>
</comment>
<keyword evidence="6 7" id="KW-0472">Membrane</keyword>
<keyword evidence="5 7" id="KW-1133">Transmembrane helix</keyword>
<dbReference type="Proteomes" id="UP000252731">
    <property type="component" value="Unassembled WGS sequence"/>
</dbReference>
<comment type="similarity">
    <text evidence="2">Belongs to the chromate ion transporter (CHR) (TC 2.A.51) family.</text>
</comment>
<evidence type="ECO:0000256" key="4">
    <source>
        <dbReference type="ARBA" id="ARBA00022692"/>
    </source>
</evidence>
<dbReference type="PANTHER" id="PTHR43663">
    <property type="entry name" value="CHROMATE TRANSPORT PROTEIN-RELATED"/>
    <property type="match status" value="1"/>
</dbReference>
<evidence type="ECO:0000256" key="2">
    <source>
        <dbReference type="ARBA" id="ARBA00005262"/>
    </source>
</evidence>
<dbReference type="Pfam" id="PF02417">
    <property type="entry name" value="Chromate_transp"/>
    <property type="match status" value="1"/>
</dbReference>
<feature type="transmembrane region" description="Helical" evidence="7">
    <location>
        <begin position="166"/>
        <end position="183"/>
    </location>
</feature>
<evidence type="ECO:0000256" key="5">
    <source>
        <dbReference type="ARBA" id="ARBA00022989"/>
    </source>
</evidence>
<evidence type="ECO:0000313" key="9">
    <source>
        <dbReference type="Proteomes" id="UP000252731"/>
    </source>
</evidence>
<accession>A0A366JSD3</accession>
<dbReference type="STRING" id="1399.VL14_11190"/>
<name>A0A366JSD3_CYTFI</name>
<feature type="transmembrane region" description="Helical" evidence="7">
    <location>
        <begin position="99"/>
        <end position="123"/>
    </location>
</feature>
<dbReference type="EMBL" id="QNSF01000008">
    <property type="protein sequence ID" value="RBP91490.1"/>
    <property type="molecule type" value="Genomic_DNA"/>
</dbReference>
<evidence type="ECO:0000313" key="8">
    <source>
        <dbReference type="EMBL" id="RBP91490.1"/>
    </source>
</evidence>
<dbReference type="InterPro" id="IPR052518">
    <property type="entry name" value="CHR_Transporter"/>
</dbReference>
<dbReference type="PANTHER" id="PTHR43663:SF1">
    <property type="entry name" value="CHROMATE TRANSPORTER"/>
    <property type="match status" value="1"/>
</dbReference>
<evidence type="ECO:0000256" key="6">
    <source>
        <dbReference type="ARBA" id="ARBA00023136"/>
    </source>
</evidence>
<reference evidence="8 9" key="1">
    <citation type="submission" date="2018-06" db="EMBL/GenBank/DDBJ databases">
        <title>Freshwater and sediment microbial communities from various areas in North America, analyzing microbe dynamics in response to fracking.</title>
        <authorList>
            <person name="Lamendella R."/>
        </authorList>
    </citation>
    <scope>NUCLEOTIDE SEQUENCE [LARGE SCALE GENOMIC DNA]</scope>
    <source>
        <strain evidence="8 9">14_TX</strain>
    </source>
</reference>